<sequence length="268" mass="28974">MKGNFGIIALDVDGTLLNDEHALVPEVKEAVREAAQTGAEIVLCTGRGPRAAMPIMEELGLAGTMIVHNGGATVSSSDSRVISQFKLDSDKLKPFLETCRREGLQFDLNTAFDVMVEQLSEEARAVYQHLNVRPVMLNSGYPLPDGLIKMSVFGQIEGIDRVQQYWEGQAQTLQIIRSGDYFIDIQHPGASKGDALKELALQRGMPRERIFSIGNYYNDISMLQFAGLGIAMDNSPDAVKAAADAVCGSNNEAGAAAALRQYVLGQPA</sequence>
<reference evidence="1 2" key="1">
    <citation type="submission" date="2016-05" db="EMBL/GenBank/DDBJ databases">
        <title>Paenibacillus oryzae. sp. nov., isolated from the rice root.</title>
        <authorList>
            <person name="Zhang J."/>
            <person name="Zhang X."/>
        </authorList>
    </citation>
    <scope>NUCLEOTIDE SEQUENCE [LARGE SCALE GENOMIC DNA]</scope>
    <source>
        <strain evidence="1 2">1DrF-4</strain>
    </source>
</reference>
<keyword evidence="2" id="KW-1185">Reference proteome</keyword>
<accession>A0A1A5YC33</accession>
<dbReference type="GO" id="GO:0005829">
    <property type="term" value="C:cytosol"/>
    <property type="evidence" value="ECO:0007669"/>
    <property type="project" value="TreeGrafter"/>
</dbReference>
<dbReference type="RefSeq" id="WP_068686721.1">
    <property type="nucleotide sequence ID" value="NZ_LYPA01000075.1"/>
</dbReference>
<dbReference type="SFLD" id="SFLDG01140">
    <property type="entry name" value="C2.B:_Phosphomannomutase_and_P"/>
    <property type="match status" value="1"/>
</dbReference>
<dbReference type="NCBIfam" id="TIGR01484">
    <property type="entry name" value="HAD-SF-IIB"/>
    <property type="match status" value="1"/>
</dbReference>
<comment type="caution">
    <text evidence="1">The sequence shown here is derived from an EMBL/GenBank/DDBJ whole genome shotgun (WGS) entry which is preliminary data.</text>
</comment>
<dbReference type="STRING" id="1844972.A7K91_23890"/>
<dbReference type="AlphaFoldDB" id="A0A1A5YC33"/>
<dbReference type="NCBIfam" id="TIGR00099">
    <property type="entry name" value="Cof-subfamily"/>
    <property type="match status" value="1"/>
</dbReference>
<dbReference type="InterPro" id="IPR023214">
    <property type="entry name" value="HAD_sf"/>
</dbReference>
<dbReference type="PROSITE" id="PS01228">
    <property type="entry name" value="COF_1"/>
    <property type="match status" value="1"/>
</dbReference>
<evidence type="ECO:0000313" key="1">
    <source>
        <dbReference type="EMBL" id="OBR63144.1"/>
    </source>
</evidence>
<dbReference type="Gene3D" id="3.40.50.1000">
    <property type="entry name" value="HAD superfamily/HAD-like"/>
    <property type="match status" value="1"/>
</dbReference>
<dbReference type="OrthoDB" id="9790031at2"/>
<proteinExistence type="predicted"/>
<dbReference type="SUPFAM" id="SSF56784">
    <property type="entry name" value="HAD-like"/>
    <property type="match status" value="1"/>
</dbReference>
<dbReference type="EMBL" id="LYPA01000075">
    <property type="protein sequence ID" value="OBR63144.1"/>
    <property type="molecule type" value="Genomic_DNA"/>
</dbReference>
<dbReference type="InterPro" id="IPR036412">
    <property type="entry name" value="HAD-like_sf"/>
</dbReference>
<protein>
    <submittedName>
        <fullName evidence="1">Hydrolase</fullName>
    </submittedName>
</protein>
<dbReference type="Proteomes" id="UP000092024">
    <property type="component" value="Unassembled WGS sequence"/>
</dbReference>
<keyword evidence="1" id="KW-0378">Hydrolase</keyword>
<dbReference type="GO" id="GO:0016791">
    <property type="term" value="F:phosphatase activity"/>
    <property type="evidence" value="ECO:0007669"/>
    <property type="project" value="TreeGrafter"/>
</dbReference>
<dbReference type="CDD" id="cd07516">
    <property type="entry name" value="HAD_Pase"/>
    <property type="match status" value="1"/>
</dbReference>
<dbReference type="Pfam" id="PF08282">
    <property type="entry name" value="Hydrolase_3"/>
    <property type="match status" value="1"/>
</dbReference>
<organism evidence="1 2">
    <name type="scientific">Paenibacillus oryzae</name>
    <dbReference type="NCBI Taxonomy" id="1844972"/>
    <lineage>
        <taxon>Bacteria</taxon>
        <taxon>Bacillati</taxon>
        <taxon>Bacillota</taxon>
        <taxon>Bacilli</taxon>
        <taxon>Bacillales</taxon>
        <taxon>Paenibacillaceae</taxon>
        <taxon>Paenibacillus</taxon>
    </lineage>
</organism>
<evidence type="ECO:0000313" key="2">
    <source>
        <dbReference type="Proteomes" id="UP000092024"/>
    </source>
</evidence>
<dbReference type="PANTHER" id="PTHR10000:SF8">
    <property type="entry name" value="HAD SUPERFAMILY HYDROLASE-LIKE, TYPE 3"/>
    <property type="match status" value="1"/>
</dbReference>
<dbReference type="Gene3D" id="3.30.1240.10">
    <property type="match status" value="1"/>
</dbReference>
<gene>
    <name evidence="1" type="ORF">A7K91_23890</name>
</gene>
<dbReference type="PANTHER" id="PTHR10000">
    <property type="entry name" value="PHOSPHOSERINE PHOSPHATASE"/>
    <property type="match status" value="1"/>
</dbReference>
<dbReference type="GO" id="GO:0000287">
    <property type="term" value="F:magnesium ion binding"/>
    <property type="evidence" value="ECO:0007669"/>
    <property type="project" value="TreeGrafter"/>
</dbReference>
<dbReference type="SFLD" id="SFLDS00003">
    <property type="entry name" value="Haloacid_Dehalogenase"/>
    <property type="match status" value="1"/>
</dbReference>
<name>A0A1A5YC33_9BACL</name>
<dbReference type="InterPro" id="IPR006379">
    <property type="entry name" value="HAD-SF_hydro_IIB"/>
</dbReference>
<dbReference type="InterPro" id="IPR000150">
    <property type="entry name" value="Cof"/>
</dbReference>